<evidence type="ECO:0000313" key="1">
    <source>
        <dbReference type="EMBL" id="QHS93179.1"/>
    </source>
</evidence>
<dbReference type="EMBL" id="MN739198">
    <property type="protein sequence ID" value="QHS93179.1"/>
    <property type="molecule type" value="Genomic_DNA"/>
</dbReference>
<proteinExistence type="predicted"/>
<organism evidence="1">
    <name type="scientific">viral metagenome</name>
    <dbReference type="NCBI Taxonomy" id="1070528"/>
    <lineage>
        <taxon>unclassified sequences</taxon>
        <taxon>metagenomes</taxon>
        <taxon>organismal metagenomes</taxon>
    </lineage>
</organism>
<sequence length="349" mass="39537">MSTRPSEYGALPTEVLYNISQYGIAPPTLNPQYIVEEVQLIDSNFPWASELMREYLKFTQSQDSLYNVMSDTFKVLGRYSGVINTIDLMRTIDVRNDNFVPTNELNPSGDVTMTVSMPHTNDVVKQIRRRGVSYNDNNIYIELPRGSNKVDVVNALYLCSTVRTPQSLGLRGSAHTGNGTFNSNRTYDYAQLINNVRNEDLPSVLPEIFRTIPSDTEVVTELLRINPKYDFGNTLAWIRTRSETCERVRSDARLLAMYDLLVNDSLAITRVDITPDGIIRDMDISITADPGEYLRLLGIPGDAYSVDVGDLNRLLIDYDGQQLSYWVSRIYSDFVTARACIAYNPIGYW</sequence>
<protein>
    <submittedName>
        <fullName evidence="1">Uncharacterized protein</fullName>
    </submittedName>
</protein>
<name>A0A6C0BNK2_9ZZZZ</name>
<reference evidence="1" key="1">
    <citation type="journal article" date="2020" name="Nature">
        <title>Giant virus diversity and host interactions through global metagenomics.</title>
        <authorList>
            <person name="Schulz F."/>
            <person name="Roux S."/>
            <person name="Paez-Espino D."/>
            <person name="Jungbluth S."/>
            <person name="Walsh D.A."/>
            <person name="Denef V.J."/>
            <person name="McMahon K.D."/>
            <person name="Konstantinidis K.T."/>
            <person name="Eloe-Fadrosh E.A."/>
            <person name="Kyrpides N.C."/>
            <person name="Woyke T."/>
        </authorList>
    </citation>
    <scope>NUCLEOTIDE SEQUENCE</scope>
    <source>
        <strain evidence="1">GVMAG-M-3300017651-5</strain>
    </source>
</reference>
<dbReference type="AlphaFoldDB" id="A0A6C0BNK2"/>
<accession>A0A6C0BNK2</accession>